<keyword evidence="15" id="KW-0325">Glycoprotein</keyword>
<dbReference type="CDD" id="cd00054">
    <property type="entry name" value="EGF_CA"/>
    <property type="match status" value="2"/>
</dbReference>
<reference evidence="25 26" key="1">
    <citation type="submission" date="2024-06" db="EMBL/GenBank/DDBJ databases">
        <title>A chromosome level genome sequence of Diviner's sage (Salvia divinorum).</title>
        <authorList>
            <person name="Ford S.A."/>
            <person name="Ro D.-K."/>
            <person name="Ness R.W."/>
            <person name="Phillips M.A."/>
        </authorList>
    </citation>
    <scope>NUCLEOTIDE SEQUENCE [LARGE SCALE GENOMIC DNA]</scope>
    <source>
        <strain evidence="25">SAF-2024a</strain>
        <tissue evidence="25">Leaf</tissue>
    </source>
</reference>
<evidence type="ECO:0000256" key="1">
    <source>
        <dbReference type="ARBA" id="ARBA00004479"/>
    </source>
</evidence>
<dbReference type="Pfam" id="PF07645">
    <property type="entry name" value="EGF_CA"/>
    <property type="match status" value="1"/>
</dbReference>
<keyword evidence="13 21" id="KW-0472">Membrane</keyword>
<evidence type="ECO:0000256" key="5">
    <source>
        <dbReference type="ARBA" id="ARBA00022679"/>
    </source>
</evidence>
<feature type="chain" id="PRO_5044884799" evidence="22">
    <location>
        <begin position="22"/>
        <end position="1056"/>
    </location>
</feature>
<evidence type="ECO:0000256" key="22">
    <source>
        <dbReference type="SAM" id="SignalP"/>
    </source>
</evidence>
<dbReference type="FunFam" id="3.30.200.20:FF:000043">
    <property type="entry name" value="Wall-associated receptor kinase 2"/>
    <property type="match status" value="1"/>
</dbReference>
<sequence>MSLQLFLIFHLTLISHAVVLAAVVAKPRCQDRCGDISIPYPFGVGSECSLDPNFNIHCDASSHPPKPYLSIINKEVIEINQTYIRVNYPTLISACYDFSDDQQINATLDSYKHNMMVNLSGTPFTLSIRNRLMAIGCDDVVLESNGSSVTGGGCSAFCADKNYTGGIGYCASSGSSLDNGCCEAEITHSTTSVGAQLIDLSIKLVRRKLFPCSYAFLMERIELNETKFSYPLYYLENLTALLNDNWASTSRPPVVRLTWKVGVDNCSRAKLNSSTYACRDDKSVCVDLDSGGYLCSCVQGYKGNPYLLDGCQTISFSSSIAKLGCPDQCGKLAIPFPFGVGPNCYLAPSFEILCNTSTNPPTAYLAILDKEIIDINSSKVLVKYQNLAWGCYNHTGITKPNKQTFIIDLSRTEYTLSEENWITAIGCDHMVVAVIGQDKQTSTRSSCATICSNTPPYSIYASCPFSVSTYWPGDGCCRAPIPRGTTYIEADLRDLSGLWTPTNFSCGYALVEYNENAGVSYRFLNNSTDADDLLLAYGKLKKVVLDWRIGALNCKQARLNRTDYVCQNNTDCIDFHDTVGGYLCSCSIGYRGNPYLSPGCQEIDECADNATNTCLANSICVKTPGSYNCSCPKGYIGDGKKDGAGCIQLPPSKSRMISLIGVASGLGFLLLLLACIWLFKALQKRKEKMVKEKFFKRNGGLLLQQQTNEGVLGKIKVFSAKELEVATENFNENRILGQGGQGTVYKGMLYNGKIVAIKKSKLVEENQLEQFINEVAILSQINHRNVVKLLGCCLETEVPLLVYEFMPNGTLFDLIHDPSNEFPFSWNMRLKIAADIAGALAYLHYASSVPIYHRDIKSSNILLDEKYVVKVSDFGTSRSIATDQTHLTTLVKGTFGYLDPEYFQSSQFTEKSDVYSFGVVLVELLTGQRAISLDKTDNDRSLATRFLTCMEENCVDTILDPQILEQGIKEEMILVASLAQRSLNLKGKMRPTMKEMANELESFRMSQNVVKDEFEEVKVFEGRPMMFSDIEYSWETSCKSPPRSSSDIHPLMPTTE</sequence>
<evidence type="ECO:0000256" key="21">
    <source>
        <dbReference type="SAM" id="Phobius"/>
    </source>
</evidence>
<evidence type="ECO:0000256" key="20">
    <source>
        <dbReference type="SAM" id="MobiDB-lite"/>
    </source>
</evidence>
<dbReference type="PANTHER" id="PTHR27005:SF515">
    <property type="entry name" value="WALL-ASSOCIATED RECEPTOR KINASE-LIKE 10-RELATED"/>
    <property type="match status" value="1"/>
</dbReference>
<comment type="subcellular location">
    <subcellularLocation>
        <location evidence="1">Membrane</location>
        <topology evidence="1">Single-pass type I membrane protein</topology>
    </subcellularLocation>
</comment>
<evidence type="ECO:0000256" key="16">
    <source>
        <dbReference type="ARBA" id="ARBA00047558"/>
    </source>
</evidence>
<dbReference type="InterPro" id="IPR008271">
    <property type="entry name" value="Ser/Thr_kinase_AS"/>
</dbReference>
<protein>
    <submittedName>
        <fullName evidence="25">Non-specific serine/threonine protein kinase</fullName>
        <ecNumber evidence="25">2.7.11.1</ecNumber>
    </submittedName>
</protein>
<feature type="domain" description="EGF-like" evidence="24">
    <location>
        <begin position="558"/>
        <end position="601"/>
    </location>
</feature>
<keyword evidence="8" id="KW-0677">Repeat</keyword>
<evidence type="ECO:0000256" key="4">
    <source>
        <dbReference type="ARBA" id="ARBA00022553"/>
    </source>
</evidence>
<keyword evidence="4" id="KW-0597">Phosphoprotein</keyword>
<dbReference type="Proteomes" id="UP001567538">
    <property type="component" value="Unassembled WGS sequence"/>
</dbReference>
<feature type="compositionally biased region" description="Polar residues" evidence="20">
    <location>
        <begin position="1036"/>
        <end position="1047"/>
    </location>
</feature>
<keyword evidence="3 19" id="KW-0245">EGF-like domain</keyword>
<dbReference type="AlphaFoldDB" id="A0ABD1HRI3"/>
<comment type="function">
    <text evidence="18">Serine/threonine-protein kinase that may function as a signaling receptor of extracellular matrix component. Binding to pectin may have significance in the control of cell expansion, morphogenesis and development.</text>
</comment>
<evidence type="ECO:0000256" key="7">
    <source>
        <dbReference type="ARBA" id="ARBA00022729"/>
    </source>
</evidence>
<keyword evidence="14" id="KW-1015">Disulfide bond</keyword>
<keyword evidence="11" id="KW-0067">ATP-binding</keyword>
<comment type="caution">
    <text evidence="25">The sequence shown here is derived from an EMBL/GenBank/DDBJ whole genome shotgun (WGS) entry which is preliminary data.</text>
</comment>
<dbReference type="CDD" id="cd14066">
    <property type="entry name" value="STKc_IRAK"/>
    <property type="match status" value="1"/>
</dbReference>
<feature type="domain" description="Protein kinase" evidence="23">
    <location>
        <begin position="730"/>
        <end position="1004"/>
    </location>
</feature>
<keyword evidence="9" id="KW-0547">Nucleotide-binding</keyword>
<evidence type="ECO:0000256" key="11">
    <source>
        <dbReference type="ARBA" id="ARBA00022840"/>
    </source>
</evidence>
<dbReference type="PROSITE" id="PS50011">
    <property type="entry name" value="PROTEIN_KINASE_DOM"/>
    <property type="match status" value="1"/>
</dbReference>
<feature type="signal peptide" evidence="22">
    <location>
        <begin position="1"/>
        <end position="21"/>
    </location>
</feature>
<dbReference type="InterPro" id="IPR025287">
    <property type="entry name" value="WAK_GUB"/>
</dbReference>
<organism evidence="25 26">
    <name type="scientific">Salvia divinorum</name>
    <name type="common">Maria pastora</name>
    <name type="synonym">Diviner's sage</name>
    <dbReference type="NCBI Taxonomy" id="28513"/>
    <lineage>
        <taxon>Eukaryota</taxon>
        <taxon>Viridiplantae</taxon>
        <taxon>Streptophyta</taxon>
        <taxon>Embryophyta</taxon>
        <taxon>Tracheophyta</taxon>
        <taxon>Spermatophyta</taxon>
        <taxon>Magnoliopsida</taxon>
        <taxon>eudicotyledons</taxon>
        <taxon>Gunneridae</taxon>
        <taxon>Pentapetalae</taxon>
        <taxon>asterids</taxon>
        <taxon>lamiids</taxon>
        <taxon>Lamiales</taxon>
        <taxon>Lamiaceae</taxon>
        <taxon>Nepetoideae</taxon>
        <taxon>Mentheae</taxon>
        <taxon>Salviinae</taxon>
        <taxon>Salvia</taxon>
        <taxon>Salvia subgen. Calosphace</taxon>
    </lineage>
</organism>
<dbReference type="PROSITE" id="PS00108">
    <property type="entry name" value="PROTEIN_KINASE_ST"/>
    <property type="match status" value="1"/>
</dbReference>
<feature type="transmembrane region" description="Helical" evidence="21">
    <location>
        <begin position="656"/>
        <end position="679"/>
    </location>
</feature>
<keyword evidence="6 21" id="KW-0812">Transmembrane</keyword>
<dbReference type="InterPro" id="IPR011009">
    <property type="entry name" value="Kinase-like_dom_sf"/>
</dbReference>
<evidence type="ECO:0000256" key="2">
    <source>
        <dbReference type="ARBA" id="ARBA00022527"/>
    </source>
</evidence>
<evidence type="ECO:0000256" key="6">
    <source>
        <dbReference type="ARBA" id="ARBA00022692"/>
    </source>
</evidence>
<evidence type="ECO:0000256" key="18">
    <source>
        <dbReference type="ARBA" id="ARBA00058961"/>
    </source>
</evidence>
<dbReference type="InterPro" id="IPR000742">
    <property type="entry name" value="EGF"/>
</dbReference>
<evidence type="ECO:0000256" key="19">
    <source>
        <dbReference type="PROSITE-ProRule" id="PRU00076"/>
    </source>
</evidence>
<keyword evidence="5 25" id="KW-0808">Transferase</keyword>
<dbReference type="Gene3D" id="3.30.200.20">
    <property type="entry name" value="Phosphorylase Kinase, domain 1"/>
    <property type="match status" value="1"/>
</dbReference>
<evidence type="ECO:0000313" key="26">
    <source>
        <dbReference type="Proteomes" id="UP001567538"/>
    </source>
</evidence>
<dbReference type="Gene3D" id="2.90.20.10">
    <property type="entry name" value="Plasmodium vivax P25 domain"/>
    <property type="match status" value="1"/>
</dbReference>
<dbReference type="SMART" id="SM00220">
    <property type="entry name" value="S_TKc"/>
    <property type="match status" value="1"/>
</dbReference>
<evidence type="ECO:0000259" key="23">
    <source>
        <dbReference type="PROSITE" id="PS50011"/>
    </source>
</evidence>
<evidence type="ECO:0000256" key="9">
    <source>
        <dbReference type="ARBA" id="ARBA00022741"/>
    </source>
</evidence>
<gene>
    <name evidence="25" type="ORF">AAHA92_09476</name>
</gene>
<keyword evidence="7 22" id="KW-0732">Signal</keyword>
<dbReference type="GO" id="GO:0016020">
    <property type="term" value="C:membrane"/>
    <property type="evidence" value="ECO:0007669"/>
    <property type="project" value="UniProtKB-SubCell"/>
</dbReference>
<evidence type="ECO:0000256" key="14">
    <source>
        <dbReference type="ARBA" id="ARBA00023157"/>
    </source>
</evidence>
<feature type="region of interest" description="Disordered" evidence="20">
    <location>
        <begin position="1036"/>
        <end position="1056"/>
    </location>
</feature>
<accession>A0ABD1HRI3</accession>
<dbReference type="EC" id="2.7.11.1" evidence="25"/>
<comment type="catalytic activity">
    <reaction evidence="17">
        <text>L-threonyl-[protein] + ATP = O-phospho-L-threonyl-[protein] + ADP + H(+)</text>
        <dbReference type="Rhea" id="RHEA:46608"/>
        <dbReference type="Rhea" id="RHEA-COMP:11060"/>
        <dbReference type="Rhea" id="RHEA-COMP:11605"/>
        <dbReference type="ChEBI" id="CHEBI:15378"/>
        <dbReference type="ChEBI" id="CHEBI:30013"/>
        <dbReference type="ChEBI" id="CHEBI:30616"/>
        <dbReference type="ChEBI" id="CHEBI:61977"/>
        <dbReference type="ChEBI" id="CHEBI:456216"/>
    </reaction>
</comment>
<dbReference type="InterPro" id="IPR001881">
    <property type="entry name" value="EGF-like_Ca-bd_dom"/>
</dbReference>
<evidence type="ECO:0000256" key="3">
    <source>
        <dbReference type="ARBA" id="ARBA00022536"/>
    </source>
</evidence>
<dbReference type="Pfam" id="PF13947">
    <property type="entry name" value="GUB_WAK_bind"/>
    <property type="match status" value="2"/>
</dbReference>
<keyword evidence="12 21" id="KW-1133">Transmembrane helix</keyword>
<evidence type="ECO:0000256" key="8">
    <source>
        <dbReference type="ARBA" id="ARBA00022737"/>
    </source>
</evidence>
<dbReference type="GO" id="GO:0005524">
    <property type="term" value="F:ATP binding"/>
    <property type="evidence" value="ECO:0007669"/>
    <property type="project" value="UniProtKB-KW"/>
</dbReference>
<comment type="caution">
    <text evidence="19">Lacks conserved residue(s) required for the propagation of feature annotation.</text>
</comment>
<dbReference type="InterPro" id="IPR049883">
    <property type="entry name" value="NOTCH1_EGF-like"/>
</dbReference>
<dbReference type="GO" id="GO:0004674">
    <property type="term" value="F:protein serine/threonine kinase activity"/>
    <property type="evidence" value="ECO:0007669"/>
    <property type="project" value="UniProtKB-KW"/>
</dbReference>
<proteinExistence type="predicted"/>
<dbReference type="InterPro" id="IPR000719">
    <property type="entry name" value="Prot_kinase_dom"/>
</dbReference>
<dbReference type="PANTHER" id="PTHR27005">
    <property type="entry name" value="WALL-ASSOCIATED RECEPTOR KINASE-LIKE 21"/>
    <property type="match status" value="1"/>
</dbReference>
<dbReference type="EMBL" id="JBEAFC010000004">
    <property type="protein sequence ID" value="KAL1559093.1"/>
    <property type="molecule type" value="Genomic_DNA"/>
</dbReference>
<dbReference type="Gene3D" id="1.10.510.10">
    <property type="entry name" value="Transferase(Phosphotransferase) domain 1"/>
    <property type="match status" value="1"/>
</dbReference>
<comment type="catalytic activity">
    <reaction evidence="16">
        <text>L-seryl-[protein] + ATP = O-phospho-L-seryl-[protein] + ADP + H(+)</text>
        <dbReference type="Rhea" id="RHEA:17989"/>
        <dbReference type="Rhea" id="RHEA-COMP:9863"/>
        <dbReference type="Rhea" id="RHEA-COMP:11604"/>
        <dbReference type="ChEBI" id="CHEBI:15378"/>
        <dbReference type="ChEBI" id="CHEBI:29999"/>
        <dbReference type="ChEBI" id="CHEBI:30616"/>
        <dbReference type="ChEBI" id="CHEBI:83421"/>
        <dbReference type="ChEBI" id="CHEBI:456216"/>
    </reaction>
</comment>
<dbReference type="PROSITE" id="PS50026">
    <property type="entry name" value="EGF_3"/>
    <property type="match status" value="2"/>
</dbReference>
<dbReference type="SUPFAM" id="SSF56112">
    <property type="entry name" value="Protein kinase-like (PK-like)"/>
    <property type="match status" value="1"/>
</dbReference>
<evidence type="ECO:0000313" key="25">
    <source>
        <dbReference type="EMBL" id="KAL1559093.1"/>
    </source>
</evidence>
<evidence type="ECO:0000256" key="10">
    <source>
        <dbReference type="ARBA" id="ARBA00022777"/>
    </source>
</evidence>
<name>A0ABD1HRI3_SALDI</name>
<dbReference type="SMART" id="SM00181">
    <property type="entry name" value="EGF"/>
    <property type="match status" value="3"/>
</dbReference>
<dbReference type="Pfam" id="PF00069">
    <property type="entry name" value="Pkinase"/>
    <property type="match status" value="1"/>
</dbReference>
<evidence type="ECO:0000256" key="17">
    <source>
        <dbReference type="ARBA" id="ARBA00047951"/>
    </source>
</evidence>
<dbReference type="FunFam" id="1.10.510.10:FF:000084">
    <property type="entry name" value="Wall-associated receptor kinase 2"/>
    <property type="match status" value="1"/>
</dbReference>
<keyword evidence="2 25" id="KW-0723">Serine/threonine-protein kinase</keyword>
<dbReference type="InterPro" id="IPR045274">
    <property type="entry name" value="WAK-like"/>
</dbReference>
<evidence type="ECO:0000256" key="13">
    <source>
        <dbReference type="ARBA" id="ARBA00023136"/>
    </source>
</evidence>
<dbReference type="SUPFAM" id="SSF57196">
    <property type="entry name" value="EGF/Laminin"/>
    <property type="match status" value="1"/>
</dbReference>
<evidence type="ECO:0000259" key="24">
    <source>
        <dbReference type="PROSITE" id="PS50026"/>
    </source>
</evidence>
<feature type="domain" description="EGF-like" evidence="24">
    <location>
        <begin position="602"/>
        <end position="638"/>
    </location>
</feature>
<keyword evidence="10 25" id="KW-0418">Kinase</keyword>
<dbReference type="FunFam" id="2.10.25.10:FF:000038">
    <property type="entry name" value="Fibrillin 2"/>
    <property type="match status" value="1"/>
</dbReference>
<dbReference type="SMART" id="SM00179">
    <property type="entry name" value="EGF_CA"/>
    <property type="match status" value="3"/>
</dbReference>
<evidence type="ECO:0000256" key="15">
    <source>
        <dbReference type="ARBA" id="ARBA00023180"/>
    </source>
</evidence>
<keyword evidence="26" id="KW-1185">Reference proteome</keyword>
<evidence type="ECO:0000256" key="12">
    <source>
        <dbReference type="ARBA" id="ARBA00022989"/>
    </source>
</evidence>